<gene>
    <name evidence="3" type="ORF">PCOR1329_LOCUS28239</name>
</gene>
<evidence type="ECO:0000256" key="1">
    <source>
        <dbReference type="SAM" id="MobiDB-lite"/>
    </source>
</evidence>
<dbReference type="EMBL" id="CAUYUJ010010380">
    <property type="protein sequence ID" value="CAK0829232.1"/>
    <property type="molecule type" value="Genomic_DNA"/>
</dbReference>
<name>A0ABN9SFG0_9DINO</name>
<keyword evidence="2" id="KW-0812">Transmembrane</keyword>
<keyword evidence="2" id="KW-1133">Transmembrane helix</keyword>
<comment type="caution">
    <text evidence="3">The sequence shown here is derived from an EMBL/GenBank/DDBJ whole genome shotgun (WGS) entry which is preliminary data.</text>
</comment>
<evidence type="ECO:0008006" key="5">
    <source>
        <dbReference type="Google" id="ProtNLM"/>
    </source>
</evidence>
<reference evidence="3" key="1">
    <citation type="submission" date="2023-10" db="EMBL/GenBank/DDBJ databases">
        <authorList>
            <person name="Chen Y."/>
            <person name="Shah S."/>
            <person name="Dougan E. K."/>
            <person name="Thang M."/>
            <person name="Chan C."/>
        </authorList>
    </citation>
    <scope>NUCLEOTIDE SEQUENCE [LARGE SCALE GENOMIC DNA]</scope>
</reference>
<evidence type="ECO:0000256" key="2">
    <source>
        <dbReference type="SAM" id="Phobius"/>
    </source>
</evidence>
<feature type="transmembrane region" description="Helical" evidence="2">
    <location>
        <begin position="171"/>
        <end position="192"/>
    </location>
</feature>
<protein>
    <recommendedName>
        <fullName evidence="5">Subtilisin</fullName>
    </recommendedName>
</protein>
<feature type="region of interest" description="Disordered" evidence="1">
    <location>
        <begin position="33"/>
        <end position="56"/>
    </location>
</feature>
<keyword evidence="4" id="KW-1185">Reference proteome</keyword>
<proteinExistence type="predicted"/>
<evidence type="ECO:0000313" key="3">
    <source>
        <dbReference type="EMBL" id="CAK0829232.1"/>
    </source>
</evidence>
<keyword evidence="2" id="KW-0472">Membrane</keyword>
<sequence length="194" mass="19716">MFNASKKHTVRQASIPVPMLAPTTSTQTATIASQTATKATKSGTSSATPISSTTTTITRAATRTTETGTSSATSFATSSTTATTESVLTAMNVLVSPVLVVESEEGFSAGDAVVITGSGNSETRDIRKSGFIVPIASLDYDGYPAGSSSIKIGGSCSSNALSLEEHQESDGLVAVLASVAIVLLDASCWAWAAR</sequence>
<evidence type="ECO:0000313" key="4">
    <source>
        <dbReference type="Proteomes" id="UP001189429"/>
    </source>
</evidence>
<accession>A0ABN9SFG0</accession>
<organism evidence="3 4">
    <name type="scientific">Prorocentrum cordatum</name>
    <dbReference type="NCBI Taxonomy" id="2364126"/>
    <lineage>
        <taxon>Eukaryota</taxon>
        <taxon>Sar</taxon>
        <taxon>Alveolata</taxon>
        <taxon>Dinophyceae</taxon>
        <taxon>Prorocentrales</taxon>
        <taxon>Prorocentraceae</taxon>
        <taxon>Prorocentrum</taxon>
    </lineage>
</organism>
<dbReference type="Proteomes" id="UP001189429">
    <property type="component" value="Unassembled WGS sequence"/>
</dbReference>